<sequence length="531" mass="59027">MQDNLRQTFTGLAGILFVALLAYTITHHELWGDEIHSWNIVKASSSLAALFHNMRYEGHPPLWYLLLYPLTRLTHDPRAMQPLQFVIACAAMGLLLFRSPLPLFARLLAPFGYFLLYEYGAFSRNYAIGVLLAFCICIVLARAAPMLPAAQRGADEPALPGRQAGGSTPTERGAGARPRFRVWLYYLLLLLLSNTHLLGLLLAFSFHAWFLLSPRKTSRRKLSLHLLGFVVLLPAVFFILPPGDSQMNAGFWLHHWDLHRLTPSLQAPLRAFLPMPAWWEDHWWNTECLLGWKSLALFGALAGPVLGWMGLTPRGRVLFAINFIVTLLAGLVFPLTSARYTGFLLIGWFAAAWVGTARDGGGRSDADTRGGVGAPARPRRWPALLLLALQIPAAVFAVWQDGHRPFSRADTAPQLVGEVPVGARLVCDYWALNPLAAFTDSAFYCIDLGEKRAFLRWDGDFAARLQRPDRYVDGARRLGPGALYLISTASPPELERAAGPGFQVRLIDFRDGAIEKGSNLYLYEVDTMGSH</sequence>
<organism evidence="3 4">
    <name type="scientific">Dinghuibacter silviterrae</name>
    <dbReference type="NCBI Taxonomy" id="1539049"/>
    <lineage>
        <taxon>Bacteria</taxon>
        <taxon>Pseudomonadati</taxon>
        <taxon>Bacteroidota</taxon>
        <taxon>Chitinophagia</taxon>
        <taxon>Chitinophagales</taxon>
        <taxon>Chitinophagaceae</taxon>
        <taxon>Dinghuibacter</taxon>
    </lineage>
</organism>
<protein>
    <recommendedName>
        <fullName evidence="5">Dolichyl-phosphate-mannose-protein mannosyltransferase</fullName>
    </recommendedName>
</protein>
<feature type="transmembrane region" description="Helical" evidence="2">
    <location>
        <begin position="289"/>
        <end position="310"/>
    </location>
</feature>
<dbReference type="RefSeq" id="WP_133997342.1">
    <property type="nucleotide sequence ID" value="NZ_SODV01000002.1"/>
</dbReference>
<dbReference type="OrthoDB" id="1815350at2"/>
<feature type="transmembrane region" description="Helical" evidence="2">
    <location>
        <begin position="222"/>
        <end position="240"/>
    </location>
</feature>
<reference evidence="3 4" key="1">
    <citation type="submission" date="2019-03" db="EMBL/GenBank/DDBJ databases">
        <title>Genomic Encyclopedia of Type Strains, Phase IV (KMG-IV): sequencing the most valuable type-strain genomes for metagenomic binning, comparative biology and taxonomic classification.</title>
        <authorList>
            <person name="Goeker M."/>
        </authorList>
    </citation>
    <scope>NUCLEOTIDE SEQUENCE [LARGE SCALE GENOMIC DNA]</scope>
    <source>
        <strain evidence="3 4">DSM 100059</strain>
    </source>
</reference>
<gene>
    <name evidence="3" type="ORF">EDB95_4439</name>
</gene>
<name>A0A4R8DHL4_9BACT</name>
<accession>A0A4R8DHL4</accession>
<evidence type="ECO:0008006" key="5">
    <source>
        <dbReference type="Google" id="ProtNLM"/>
    </source>
</evidence>
<keyword evidence="2" id="KW-0812">Transmembrane</keyword>
<comment type="caution">
    <text evidence="3">The sequence shown here is derived from an EMBL/GenBank/DDBJ whole genome shotgun (WGS) entry which is preliminary data.</text>
</comment>
<feature type="transmembrane region" description="Helical" evidence="2">
    <location>
        <begin position="79"/>
        <end position="97"/>
    </location>
</feature>
<evidence type="ECO:0000313" key="4">
    <source>
        <dbReference type="Proteomes" id="UP000294498"/>
    </source>
</evidence>
<keyword evidence="2" id="KW-1133">Transmembrane helix</keyword>
<evidence type="ECO:0000256" key="2">
    <source>
        <dbReference type="SAM" id="Phobius"/>
    </source>
</evidence>
<feature type="transmembrane region" description="Helical" evidence="2">
    <location>
        <begin position="317"/>
        <end position="336"/>
    </location>
</feature>
<feature type="transmembrane region" description="Helical" evidence="2">
    <location>
        <begin position="6"/>
        <end position="25"/>
    </location>
</feature>
<dbReference type="Proteomes" id="UP000294498">
    <property type="component" value="Unassembled WGS sequence"/>
</dbReference>
<feature type="region of interest" description="Disordered" evidence="1">
    <location>
        <begin position="155"/>
        <end position="174"/>
    </location>
</feature>
<feature type="transmembrane region" description="Helical" evidence="2">
    <location>
        <begin position="183"/>
        <end position="210"/>
    </location>
</feature>
<evidence type="ECO:0000313" key="3">
    <source>
        <dbReference type="EMBL" id="TDW96606.1"/>
    </source>
</evidence>
<dbReference type="EMBL" id="SODV01000002">
    <property type="protein sequence ID" value="TDW96606.1"/>
    <property type="molecule type" value="Genomic_DNA"/>
</dbReference>
<proteinExistence type="predicted"/>
<keyword evidence="4" id="KW-1185">Reference proteome</keyword>
<keyword evidence="2" id="KW-0472">Membrane</keyword>
<evidence type="ECO:0000256" key="1">
    <source>
        <dbReference type="SAM" id="MobiDB-lite"/>
    </source>
</evidence>
<feature type="transmembrane region" description="Helical" evidence="2">
    <location>
        <begin position="126"/>
        <end position="144"/>
    </location>
</feature>
<dbReference type="AlphaFoldDB" id="A0A4R8DHL4"/>